<name>A0A495ECE3_9FLAO</name>
<dbReference type="EMBL" id="RBIQ01000007">
    <property type="protein sequence ID" value="RKR14233.1"/>
    <property type="molecule type" value="Genomic_DNA"/>
</dbReference>
<sequence length="232" mass="27475">MRILLLFLSVTNFVFAQYMGGQEVNESDFSKWVPKFETEYAGVYHFGESESESDFYLFFSEGSITGQVRSGYWEEKTGDRKSKYITLTNIKIDKVGHFTSDQHSGQFVTYKTKKGEYYKALKIDNPWASWIDASDFEIGTKIELAFDDIFYGKYGETSYRKLTKDELKKINTQELIIMRNEIYARYGYIFIKNGKMDKYFKKQNWYRAEHKEVSVFLTEIECYNIKLIKELE</sequence>
<reference evidence="3 4" key="1">
    <citation type="submission" date="2018-10" db="EMBL/GenBank/DDBJ databases">
        <title>Genomic Encyclopedia of Archaeal and Bacterial Type Strains, Phase II (KMG-II): from individual species to whole genera.</title>
        <authorList>
            <person name="Goeker M."/>
        </authorList>
    </citation>
    <scope>NUCLEOTIDE SEQUENCE [LARGE SCALE GENOMIC DNA]</scope>
    <source>
        <strain evidence="3 4">DSM 25230</strain>
    </source>
</reference>
<keyword evidence="4" id="KW-1185">Reference proteome</keyword>
<comment type="caution">
    <text evidence="3">The sequence shown here is derived from an EMBL/GenBank/DDBJ whole genome shotgun (WGS) entry which is preliminary data.</text>
</comment>
<keyword evidence="1" id="KW-0732">Signal</keyword>
<feature type="signal peptide" evidence="1">
    <location>
        <begin position="1"/>
        <end position="16"/>
    </location>
</feature>
<dbReference type="RefSeq" id="WP_121063274.1">
    <property type="nucleotide sequence ID" value="NZ_RBIQ01000007.1"/>
</dbReference>
<organism evidence="3 4">
    <name type="scientific">Maribacter vaceletii</name>
    <dbReference type="NCBI Taxonomy" id="1206816"/>
    <lineage>
        <taxon>Bacteria</taxon>
        <taxon>Pseudomonadati</taxon>
        <taxon>Bacteroidota</taxon>
        <taxon>Flavobacteriia</taxon>
        <taxon>Flavobacteriales</taxon>
        <taxon>Flavobacteriaceae</taxon>
        <taxon>Maribacter</taxon>
    </lineage>
</organism>
<dbReference type="Proteomes" id="UP000269412">
    <property type="component" value="Unassembled WGS sequence"/>
</dbReference>
<evidence type="ECO:0000313" key="3">
    <source>
        <dbReference type="EMBL" id="RKR14233.1"/>
    </source>
</evidence>
<evidence type="ECO:0000313" key="4">
    <source>
        <dbReference type="Proteomes" id="UP000269412"/>
    </source>
</evidence>
<gene>
    <name evidence="3" type="ORF">CLV91_0308</name>
</gene>
<feature type="domain" description="YARHG" evidence="2">
    <location>
        <begin position="151"/>
        <end position="232"/>
    </location>
</feature>
<accession>A0A495ECE3</accession>
<dbReference type="InterPro" id="IPR038434">
    <property type="entry name" value="YARHG_sf"/>
</dbReference>
<dbReference type="Gene3D" id="1.20.58.1690">
    <property type="match status" value="1"/>
</dbReference>
<feature type="chain" id="PRO_5019846376" evidence="1">
    <location>
        <begin position="17"/>
        <end position="232"/>
    </location>
</feature>
<dbReference type="InterPro" id="IPR025582">
    <property type="entry name" value="YARHG_dom"/>
</dbReference>
<protein>
    <submittedName>
        <fullName evidence="3">YARHG domain-containing protein</fullName>
    </submittedName>
</protein>
<proteinExistence type="predicted"/>
<dbReference type="OrthoDB" id="353549at2"/>
<dbReference type="AlphaFoldDB" id="A0A495ECE3"/>
<evidence type="ECO:0000256" key="1">
    <source>
        <dbReference type="SAM" id="SignalP"/>
    </source>
</evidence>
<dbReference type="SMART" id="SM01324">
    <property type="entry name" value="YARHG"/>
    <property type="match status" value="1"/>
</dbReference>
<evidence type="ECO:0000259" key="2">
    <source>
        <dbReference type="SMART" id="SM01324"/>
    </source>
</evidence>
<dbReference type="Pfam" id="PF13308">
    <property type="entry name" value="YARHG"/>
    <property type="match status" value="1"/>
</dbReference>